<feature type="compositionally biased region" description="Polar residues" evidence="1">
    <location>
        <begin position="85"/>
        <end position="97"/>
    </location>
</feature>
<organism evidence="2 3">
    <name type="scientific">Candidula unifasciata</name>
    <dbReference type="NCBI Taxonomy" id="100452"/>
    <lineage>
        <taxon>Eukaryota</taxon>
        <taxon>Metazoa</taxon>
        <taxon>Spiralia</taxon>
        <taxon>Lophotrochozoa</taxon>
        <taxon>Mollusca</taxon>
        <taxon>Gastropoda</taxon>
        <taxon>Heterobranchia</taxon>
        <taxon>Euthyneura</taxon>
        <taxon>Panpulmonata</taxon>
        <taxon>Eupulmonata</taxon>
        <taxon>Stylommatophora</taxon>
        <taxon>Helicina</taxon>
        <taxon>Helicoidea</taxon>
        <taxon>Geomitridae</taxon>
        <taxon>Candidula</taxon>
    </lineage>
</organism>
<feature type="compositionally biased region" description="Acidic residues" evidence="1">
    <location>
        <begin position="172"/>
        <end position="182"/>
    </location>
</feature>
<protein>
    <submittedName>
        <fullName evidence="2">Uncharacterized protein</fullName>
    </submittedName>
</protein>
<proteinExistence type="predicted"/>
<evidence type="ECO:0000313" key="2">
    <source>
        <dbReference type="EMBL" id="CAG5136531.1"/>
    </source>
</evidence>
<dbReference type="AlphaFoldDB" id="A0A8S4AEM4"/>
<reference evidence="2" key="1">
    <citation type="submission" date="2021-04" db="EMBL/GenBank/DDBJ databases">
        <authorList>
            <consortium name="Molecular Ecology Group"/>
        </authorList>
    </citation>
    <scope>NUCLEOTIDE SEQUENCE</scope>
</reference>
<keyword evidence="3" id="KW-1185">Reference proteome</keyword>
<sequence>DRRPEHACHLCDICWSLWSSLTTTRYASQSDLPARRSQQGIPRPTAVEMGLLVKTLIPHLSKTNRDGLVKIVQVLYGMSQHDTFNTPSEHSTTGTTDHATDSHPQDLLNLSPLEACQLLYHVATAIQQPAMADAAASILKTKGISCEWKAKPTVHRKSSSNMKRSGMKSDDMDVPDGDEEGAEPPAPSSRSLREAEVKDANAGTDVSTGELTIRQCRSLFCMVYDIISATKTIEFI</sequence>
<comment type="caution">
    <text evidence="2">The sequence shown here is derived from an EMBL/GenBank/DDBJ whole genome shotgun (WGS) entry which is preliminary data.</text>
</comment>
<evidence type="ECO:0000256" key="1">
    <source>
        <dbReference type="SAM" id="MobiDB-lite"/>
    </source>
</evidence>
<accession>A0A8S4AEM4</accession>
<feature type="region of interest" description="Disordered" evidence="1">
    <location>
        <begin position="85"/>
        <end position="104"/>
    </location>
</feature>
<feature type="region of interest" description="Disordered" evidence="1">
    <location>
        <begin position="150"/>
        <end position="206"/>
    </location>
</feature>
<dbReference type="Proteomes" id="UP000678393">
    <property type="component" value="Unassembled WGS sequence"/>
</dbReference>
<dbReference type="EMBL" id="CAJHNH020008543">
    <property type="protein sequence ID" value="CAG5136531.1"/>
    <property type="molecule type" value="Genomic_DNA"/>
</dbReference>
<evidence type="ECO:0000313" key="3">
    <source>
        <dbReference type="Proteomes" id="UP000678393"/>
    </source>
</evidence>
<name>A0A8S4AEM4_9EUPU</name>
<gene>
    <name evidence="2" type="ORF">CUNI_LOCUS22089</name>
</gene>
<feature type="non-terminal residue" evidence="2">
    <location>
        <position position="1"/>
    </location>
</feature>